<dbReference type="Pfam" id="PF00144">
    <property type="entry name" value="Beta-lactamase"/>
    <property type="match status" value="1"/>
</dbReference>
<dbReference type="EMBL" id="LN907827">
    <property type="protein sequence ID" value="CUU25218.1"/>
    <property type="molecule type" value="Genomic_DNA"/>
</dbReference>
<keyword evidence="1" id="KW-0732">Signal</keyword>
<feature type="signal peptide" evidence="1">
    <location>
        <begin position="1"/>
        <end position="23"/>
    </location>
</feature>
<feature type="domain" description="Beta-lactamase-related" evidence="2">
    <location>
        <begin position="56"/>
        <end position="386"/>
    </location>
</feature>
<dbReference type="InterPro" id="IPR050789">
    <property type="entry name" value="Diverse_Enzym_Activities"/>
</dbReference>
<reference evidence="4" key="1">
    <citation type="submission" date="2015-11" db="EMBL/GenBank/DDBJ databases">
        <authorList>
            <person name="Blom J."/>
        </authorList>
    </citation>
    <scope>NUCLEOTIDE SEQUENCE [LARGE SCALE GENOMIC DNA]</scope>
</reference>
<accession>A0A0U5GR27</accession>
<dbReference type="PANTHER" id="PTHR43283">
    <property type="entry name" value="BETA-LACTAMASE-RELATED"/>
    <property type="match status" value="1"/>
</dbReference>
<dbReference type="AlphaFoldDB" id="A0A0U5GR27"/>
<dbReference type="Proteomes" id="UP000059419">
    <property type="component" value="Chromosome 1"/>
</dbReference>
<dbReference type="PANTHER" id="PTHR43283:SF3">
    <property type="entry name" value="BETA-LACTAMASE FAMILY PROTEIN (AFU_ORTHOLOGUE AFUA_5G07500)"/>
    <property type="match status" value="1"/>
</dbReference>
<sequence>MLSPKLLCGMALMLCLSGCGTLSSNHIDLSARAMHLAVCGAPLWQQVDALALPQLQQTPGISIAVLDAQGRQQLFNYGYLDSSRKAPVTSDTRFAIGSLSKGFTAEATAWLVQHQQLNWQDKLGALLPDPAALSADARNITLEQLATHSAGLPRQITNSAMLAKLVDYLFTGAPFYQDLDRGEYRRWLAAFHRPAQPQVVYSNLGYALLDRAVLLKSGQPPQQWVAQQILQPLAMRHTGYQPDALPDSADRAVGHAGDQPKFMSRGQPVPDWQFHGDMVGAAALWSTSRDLLRYAQAHLQGSGDATLDAAFQDAMRVRITAPGHDDAALGWLQNTLFGQQILYQSGFIGGFASYIGLDRRHGTAVVVLQNSFNWRNDIGHRLLLRLAEQQDHPCTTASVALPDAKSESAHLLRRSADRSLVAARD</sequence>
<dbReference type="Gene3D" id="3.40.710.10">
    <property type="entry name" value="DD-peptidase/beta-lactamase superfamily"/>
    <property type="match status" value="1"/>
</dbReference>
<dbReference type="InterPro" id="IPR012338">
    <property type="entry name" value="Beta-lactam/transpept-like"/>
</dbReference>
<dbReference type="InterPro" id="IPR001466">
    <property type="entry name" value="Beta-lactam-related"/>
</dbReference>
<keyword evidence="4" id="KW-1185">Reference proteome</keyword>
<evidence type="ECO:0000259" key="2">
    <source>
        <dbReference type="Pfam" id="PF00144"/>
    </source>
</evidence>
<dbReference type="SUPFAM" id="SSF56601">
    <property type="entry name" value="beta-lactamase/transpeptidase-like"/>
    <property type="match status" value="1"/>
</dbReference>
<proteinExistence type="predicted"/>
<dbReference type="KEGG" id="ege:EM595_2987"/>
<evidence type="ECO:0000313" key="3">
    <source>
        <dbReference type="EMBL" id="CUU25218.1"/>
    </source>
</evidence>
<dbReference type="STRING" id="1619313.EM595_2987"/>
<name>A0A0U5GR27_9GAMM</name>
<evidence type="ECO:0000256" key="1">
    <source>
        <dbReference type="SAM" id="SignalP"/>
    </source>
</evidence>
<organism evidence="3 4">
    <name type="scientific">Duffyella gerundensis</name>
    <dbReference type="NCBI Taxonomy" id="1619313"/>
    <lineage>
        <taxon>Bacteria</taxon>
        <taxon>Pseudomonadati</taxon>
        <taxon>Pseudomonadota</taxon>
        <taxon>Gammaproteobacteria</taxon>
        <taxon>Enterobacterales</taxon>
        <taxon>Erwiniaceae</taxon>
        <taxon>Duffyella</taxon>
    </lineage>
</organism>
<evidence type="ECO:0000313" key="4">
    <source>
        <dbReference type="Proteomes" id="UP000059419"/>
    </source>
</evidence>
<protein>
    <submittedName>
        <fullName evidence="3">Beta-lactamase-like protein</fullName>
    </submittedName>
</protein>
<feature type="chain" id="PRO_5006858130" evidence="1">
    <location>
        <begin position="24"/>
        <end position="425"/>
    </location>
</feature>
<gene>
    <name evidence="3" type="ORF">EM595_2987</name>
</gene>